<evidence type="ECO:0000313" key="3">
    <source>
        <dbReference type="Proteomes" id="UP000008022"/>
    </source>
</evidence>
<proteinExistence type="predicted"/>
<reference evidence="2" key="2">
    <citation type="submission" date="2015-06" db="UniProtKB">
        <authorList>
            <consortium name="EnsemblPlants"/>
        </authorList>
    </citation>
    <scope>IDENTIFICATION</scope>
</reference>
<dbReference type="AlphaFoldDB" id="A0A0E0QUP6"/>
<dbReference type="Gramene" id="ORUFI09G20130.1">
    <property type="protein sequence ID" value="ORUFI09G20130.1"/>
    <property type="gene ID" value="ORUFI09G20130"/>
</dbReference>
<sequence length="202" mass="22073">MSKPVRRHGCRRSRRPGRNALPTNRPARAAEAPSVVVLLPGGVGARGARRRVRPRRGARPPPLHHQQPPRRRRRAVEESRGGGGARRVRSPRTPSRPPNSTSARRRRPRDAAGTSLFASTEAQRLLRCLTKVTRNASNAKKKVVAGKRSLAAQNETPPAVKALSEAMAATVAVLRGVATSLYGRIVDTKKRRWLVVTLTPSV</sequence>
<dbReference type="OMA" id="PPPLHHX"/>
<reference evidence="3" key="1">
    <citation type="submission" date="2013-06" db="EMBL/GenBank/DDBJ databases">
        <authorList>
            <person name="Zhao Q."/>
        </authorList>
    </citation>
    <scope>NUCLEOTIDE SEQUENCE</scope>
    <source>
        <strain evidence="3">cv. W1943</strain>
    </source>
</reference>
<accession>A0A0E0QUP6</accession>
<dbReference type="HOGENOM" id="CLU_1356618_0_0_1"/>
<dbReference type="EnsemblPlants" id="ORUFI09G20130.1">
    <property type="protein sequence ID" value="ORUFI09G20130.1"/>
    <property type="gene ID" value="ORUFI09G20130"/>
</dbReference>
<protein>
    <submittedName>
        <fullName evidence="2">Uncharacterized protein</fullName>
    </submittedName>
</protein>
<feature type="compositionally biased region" description="Basic residues" evidence="1">
    <location>
        <begin position="1"/>
        <end position="17"/>
    </location>
</feature>
<feature type="region of interest" description="Disordered" evidence="1">
    <location>
        <begin position="1"/>
        <end position="114"/>
    </location>
</feature>
<organism evidence="2 3">
    <name type="scientific">Oryza rufipogon</name>
    <name type="common">Brownbeard rice</name>
    <name type="synonym">Asian wild rice</name>
    <dbReference type="NCBI Taxonomy" id="4529"/>
    <lineage>
        <taxon>Eukaryota</taxon>
        <taxon>Viridiplantae</taxon>
        <taxon>Streptophyta</taxon>
        <taxon>Embryophyta</taxon>
        <taxon>Tracheophyta</taxon>
        <taxon>Spermatophyta</taxon>
        <taxon>Magnoliopsida</taxon>
        <taxon>Liliopsida</taxon>
        <taxon>Poales</taxon>
        <taxon>Poaceae</taxon>
        <taxon>BOP clade</taxon>
        <taxon>Oryzoideae</taxon>
        <taxon>Oryzeae</taxon>
        <taxon>Oryzinae</taxon>
        <taxon>Oryza</taxon>
    </lineage>
</organism>
<evidence type="ECO:0000313" key="2">
    <source>
        <dbReference type="EnsemblPlants" id="ORUFI09G20130.1"/>
    </source>
</evidence>
<keyword evidence="3" id="KW-1185">Reference proteome</keyword>
<feature type="compositionally biased region" description="Basic residues" evidence="1">
    <location>
        <begin position="47"/>
        <end position="58"/>
    </location>
</feature>
<evidence type="ECO:0000256" key="1">
    <source>
        <dbReference type="SAM" id="MobiDB-lite"/>
    </source>
</evidence>
<dbReference type="Proteomes" id="UP000008022">
    <property type="component" value="Unassembled WGS sequence"/>
</dbReference>
<name>A0A0E0QUP6_ORYRU</name>